<proteinExistence type="predicted"/>
<dbReference type="PANTHER" id="PTHR28617">
    <property type="entry name" value="CILIA- AND FLAGELLA-ASSOCIATED PROTEIN 77"/>
    <property type="match status" value="1"/>
</dbReference>
<organism evidence="2">
    <name type="scientific">Chromera velia CCMP2878</name>
    <dbReference type="NCBI Taxonomy" id="1169474"/>
    <lineage>
        <taxon>Eukaryota</taxon>
        <taxon>Sar</taxon>
        <taxon>Alveolata</taxon>
        <taxon>Colpodellida</taxon>
        <taxon>Chromeraceae</taxon>
        <taxon>Chromera</taxon>
    </lineage>
</organism>
<accession>A0A0G4IAS1</accession>
<dbReference type="Pfam" id="PF14825">
    <property type="entry name" value="CFAP77"/>
    <property type="match status" value="1"/>
</dbReference>
<feature type="region of interest" description="Disordered" evidence="1">
    <location>
        <begin position="240"/>
        <end position="268"/>
    </location>
</feature>
<dbReference type="InterPro" id="IPR029147">
    <property type="entry name" value="CFAP77"/>
</dbReference>
<reference evidence="2" key="1">
    <citation type="submission" date="2014-11" db="EMBL/GenBank/DDBJ databases">
        <authorList>
            <person name="Otto D Thomas"/>
            <person name="Naeem Raeece"/>
        </authorList>
    </citation>
    <scope>NUCLEOTIDE SEQUENCE</scope>
</reference>
<dbReference type="EMBL" id="CDMZ01005758">
    <property type="protein sequence ID" value="CEM54137.1"/>
    <property type="molecule type" value="Genomic_DNA"/>
</dbReference>
<feature type="compositionally biased region" description="Low complexity" evidence="1">
    <location>
        <begin position="247"/>
        <end position="268"/>
    </location>
</feature>
<evidence type="ECO:0000256" key="1">
    <source>
        <dbReference type="SAM" id="MobiDB-lite"/>
    </source>
</evidence>
<dbReference type="PhylomeDB" id="A0A0G4IAS1"/>
<dbReference type="VEuPathDB" id="CryptoDB:Cvel_12536"/>
<sequence length="282" mass="31198">MVYTKPVPDYRQTLSAIPPCHPSFDSLNPLLVKDDVGKSKPSTRNLPEDGFTYGKALDRDEEGVREVTSLWVSHNARPRPEERIQDFRRLNKMATATGIVDPKGQTIQRSQRRDVTIRHLSGGLISQDNKNLPASHGPYTTYGRGIRPSTPVANVISHQFGRESQEKTAERYCKYLDNQRRTATTHKIKTTTAAIGHSVRAGTHQNAVANQSLRTPFKMTKFLKTDKRTETFAGVDWRKTLSQHAGAPPQESYPAEAPEPAGAPPACDDAAATLESALQDAN</sequence>
<name>A0A0G4IAS1_9ALVE</name>
<evidence type="ECO:0000313" key="2">
    <source>
        <dbReference type="EMBL" id="CEM54137.1"/>
    </source>
</evidence>
<dbReference type="PANTHER" id="PTHR28617:SF1">
    <property type="entry name" value="CILIA- AND FLAGELLA-ASSOCIATED PROTEIN 77"/>
    <property type="match status" value="1"/>
</dbReference>
<protein>
    <submittedName>
        <fullName evidence="2">Uncharacterized protein</fullName>
    </submittedName>
</protein>
<gene>
    <name evidence="2" type="ORF">Cvel_12536</name>
</gene>
<dbReference type="AlphaFoldDB" id="A0A0G4IAS1"/>